<organism evidence="1 2">
    <name type="scientific">Candidatus Nomurabacteria bacterium GW2011_GWA2_43_15</name>
    <dbReference type="NCBI Taxonomy" id="1618738"/>
    <lineage>
        <taxon>Bacteria</taxon>
        <taxon>Candidatus Nomuraibacteriota</taxon>
    </lineage>
</organism>
<evidence type="ECO:0000313" key="1">
    <source>
        <dbReference type="EMBL" id="KKT00896.1"/>
    </source>
</evidence>
<dbReference type="EMBL" id="LCFS01000006">
    <property type="protein sequence ID" value="KKT00896.1"/>
    <property type="molecule type" value="Genomic_DNA"/>
</dbReference>
<name>A0A0G1DSK4_9BACT</name>
<comment type="caution">
    <text evidence="1">The sequence shown here is derived from an EMBL/GenBank/DDBJ whole genome shotgun (WGS) entry which is preliminary data.</text>
</comment>
<gene>
    <name evidence="1" type="ORF">UV76_C0006G0030</name>
</gene>
<proteinExistence type="predicted"/>
<reference evidence="1 2" key="1">
    <citation type="journal article" date="2015" name="Nature">
        <title>rRNA introns, odd ribosomes, and small enigmatic genomes across a large radiation of phyla.</title>
        <authorList>
            <person name="Brown C.T."/>
            <person name="Hug L.A."/>
            <person name="Thomas B.C."/>
            <person name="Sharon I."/>
            <person name="Castelle C.J."/>
            <person name="Singh A."/>
            <person name="Wilkins M.J."/>
            <person name="Williams K.H."/>
            <person name="Banfield J.F."/>
        </authorList>
    </citation>
    <scope>NUCLEOTIDE SEQUENCE [LARGE SCALE GENOMIC DNA]</scope>
</reference>
<evidence type="ECO:0000313" key="2">
    <source>
        <dbReference type="Proteomes" id="UP000034646"/>
    </source>
</evidence>
<dbReference type="Proteomes" id="UP000034646">
    <property type="component" value="Unassembled WGS sequence"/>
</dbReference>
<accession>A0A0G1DSK4</accession>
<sequence>MIGRKLILLQNGAVFPKEEVFWETRHLEKLKHSTVKNIKKHSYAGLVGTIRFYVRFSSFLKNKYQEVKIKIKNIHSGRAESDSPEKREISKFLRMVSEYKNKIKEIKHKIKEEEKNL</sequence>
<protein>
    <submittedName>
        <fullName evidence="1">Uncharacterized protein</fullName>
    </submittedName>
</protein>
<dbReference type="AlphaFoldDB" id="A0A0G1DSK4"/>
<dbReference type="STRING" id="1618738.UV76_C0006G0030"/>